<organism evidence="3 4">
    <name type="scientific">Oikopleura dioica</name>
    <name type="common">Tunicate</name>
    <dbReference type="NCBI Taxonomy" id="34765"/>
    <lineage>
        <taxon>Eukaryota</taxon>
        <taxon>Metazoa</taxon>
        <taxon>Chordata</taxon>
        <taxon>Tunicata</taxon>
        <taxon>Appendicularia</taxon>
        <taxon>Copelata</taxon>
        <taxon>Oikopleuridae</taxon>
        <taxon>Oikopleura</taxon>
    </lineage>
</organism>
<feature type="region of interest" description="Disordered" evidence="2">
    <location>
        <begin position="238"/>
        <end position="278"/>
    </location>
</feature>
<feature type="coiled-coil region" evidence="1">
    <location>
        <begin position="98"/>
        <end position="125"/>
    </location>
</feature>
<reference evidence="3 4" key="1">
    <citation type="submission" date="2021-04" db="EMBL/GenBank/DDBJ databases">
        <authorList>
            <person name="Bliznina A."/>
        </authorList>
    </citation>
    <scope>NUCLEOTIDE SEQUENCE [LARGE SCALE GENOMIC DNA]</scope>
</reference>
<evidence type="ECO:0000256" key="2">
    <source>
        <dbReference type="SAM" id="MobiDB-lite"/>
    </source>
</evidence>
<name>A0ABN7SGA0_OIKDI</name>
<evidence type="ECO:0000313" key="4">
    <source>
        <dbReference type="Proteomes" id="UP001158576"/>
    </source>
</evidence>
<evidence type="ECO:0000313" key="3">
    <source>
        <dbReference type="EMBL" id="CAG5099381.1"/>
    </source>
</evidence>
<sequence>MGKRSVFVEARKSQGRQGLPALSVLQEIEEKERESRVSKMNSIMARATKNAEEGGAGRKPILPWMNVDYEKYKEEFPVEIMFFSQEDEEFIAEQYKKFEEMYNILDDMKDNRANLSNRKLVAEQELIRTMYKIYAEGVPLPTWLKGCLGRIHKDPKFGDYARNYWEEQGDEAEPVDFEDFVEAEDPAEIARRSGIFKEAKVASLDTSVNTSAKIHSAEEQQKINSRKASAMLTINKKDMARLDSRKQSLEGGSGNRRASRKLSMATVGQALIGMNRKR</sequence>
<dbReference type="Proteomes" id="UP001158576">
    <property type="component" value="Chromosome XSR"/>
</dbReference>
<evidence type="ECO:0000256" key="1">
    <source>
        <dbReference type="SAM" id="Coils"/>
    </source>
</evidence>
<keyword evidence="1" id="KW-0175">Coiled coil</keyword>
<protein>
    <submittedName>
        <fullName evidence="3">Oidioi.mRNA.OKI2018_I69.XSR.g16500.t1.cds</fullName>
    </submittedName>
</protein>
<accession>A0ABN7SGA0</accession>
<gene>
    <name evidence="3" type="ORF">OKIOD_LOCUS8058</name>
</gene>
<dbReference type="EMBL" id="OU015569">
    <property type="protein sequence ID" value="CAG5099381.1"/>
    <property type="molecule type" value="Genomic_DNA"/>
</dbReference>
<feature type="compositionally biased region" description="Basic and acidic residues" evidence="2">
    <location>
        <begin position="238"/>
        <end position="248"/>
    </location>
</feature>
<keyword evidence="4" id="KW-1185">Reference proteome</keyword>
<proteinExistence type="predicted"/>